<dbReference type="GO" id="GO:0005319">
    <property type="term" value="F:lipid transporter activity"/>
    <property type="evidence" value="ECO:0007669"/>
    <property type="project" value="TreeGrafter"/>
</dbReference>
<dbReference type="PANTHER" id="PTHR19229">
    <property type="entry name" value="ATP-BINDING CASSETTE TRANSPORTER SUBFAMILY A ABCA"/>
    <property type="match status" value="1"/>
</dbReference>
<protein>
    <submittedName>
        <fullName evidence="12">P-loop containing nucleoside triphosphate hydrolase protein</fullName>
    </submittedName>
</protein>
<evidence type="ECO:0000256" key="2">
    <source>
        <dbReference type="ARBA" id="ARBA00008869"/>
    </source>
</evidence>
<keyword evidence="4 10" id="KW-0812">Transmembrane</keyword>
<feature type="transmembrane region" description="Helical" evidence="10">
    <location>
        <begin position="126"/>
        <end position="144"/>
    </location>
</feature>
<keyword evidence="5" id="KW-0677">Repeat</keyword>
<dbReference type="Pfam" id="PF00005">
    <property type="entry name" value="ABC_tran"/>
    <property type="match status" value="1"/>
</dbReference>
<evidence type="ECO:0000256" key="4">
    <source>
        <dbReference type="ARBA" id="ARBA00022692"/>
    </source>
</evidence>
<evidence type="ECO:0000256" key="7">
    <source>
        <dbReference type="ARBA" id="ARBA00022840"/>
    </source>
</evidence>
<dbReference type="CDD" id="cd03263">
    <property type="entry name" value="ABC_subfamily_A"/>
    <property type="match status" value="1"/>
</dbReference>
<keyword evidence="12" id="KW-0378">Hydrolase</keyword>
<dbReference type="InterPro" id="IPR017871">
    <property type="entry name" value="ABC_transporter-like_CS"/>
</dbReference>
<dbReference type="GO" id="GO:0016887">
    <property type="term" value="F:ATP hydrolysis activity"/>
    <property type="evidence" value="ECO:0007669"/>
    <property type="project" value="InterPro"/>
</dbReference>
<dbReference type="STRING" id="78915.A0A4V1IW71"/>
<keyword evidence="13" id="KW-1185">Reference proteome</keyword>
<feature type="domain" description="ABC transporter" evidence="11">
    <location>
        <begin position="280"/>
        <end position="510"/>
    </location>
</feature>
<evidence type="ECO:0000256" key="5">
    <source>
        <dbReference type="ARBA" id="ARBA00022737"/>
    </source>
</evidence>
<evidence type="ECO:0000256" key="6">
    <source>
        <dbReference type="ARBA" id="ARBA00022741"/>
    </source>
</evidence>
<dbReference type="InterPro" id="IPR013525">
    <property type="entry name" value="ABC2_TM"/>
</dbReference>
<comment type="subcellular location">
    <subcellularLocation>
        <location evidence="1">Membrane</location>
        <topology evidence="1">Multi-pass membrane protein</topology>
    </subcellularLocation>
</comment>
<evidence type="ECO:0000256" key="8">
    <source>
        <dbReference type="ARBA" id="ARBA00022989"/>
    </source>
</evidence>
<dbReference type="InterPro" id="IPR003593">
    <property type="entry name" value="AAA+_ATPase"/>
</dbReference>
<evidence type="ECO:0000256" key="10">
    <source>
        <dbReference type="SAM" id="Phobius"/>
    </source>
</evidence>
<evidence type="ECO:0000313" key="12">
    <source>
        <dbReference type="EMBL" id="RKP06539.1"/>
    </source>
</evidence>
<dbReference type="EMBL" id="KZ992862">
    <property type="protein sequence ID" value="RKP06539.1"/>
    <property type="molecule type" value="Genomic_DNA"/>
</dbReference>
<feature type="non-terminal residue" evidence="12">
    <location>
        <position position="1"/>
    </location>
</feature>
<dbReference type="InterPro" id="IPR003439">
    <property type="entry name" value="ABC_transporter-like_ATP-bd"/>
</dbReference>
<feature type="transmembrane region" description="Helical" evidence="10">
    <location>
        <begin position="198"/>
        <end position="219"/>
    </location>
</feature>
<reference evidence="13" key="1">
    <citation type="journal article" date="2018" name="Nat. Microbiol.">
        <title>Leveraging single-cell genomics to expand the fungal tree of life.</title>
        <authorList>
            <person name="Ahrendt S.R."/>
            <person name="Quandt C.A."/>
            <person name="Ciobanu D."/>
            <person name="Clum A."/>
            <person name="Salamov A."/>
            <person name="Andreopoulos B."/>
            <person name="Cheng J.F."/>
            <person name="Woyke T."/>
            <person name="Pelin A."/>
            <person name="Henrissat B."/>
            <person name="Reynolds N.K."/>
            <person name="Benny G.L."/>
            <person name="Smith M.E."/>
            <person name="James T.Y."/>
            <person name="Grigoriev I.V."/>
        </authorList>
    </citation>
    <scope>NUCLEOTIDE SEQUENCE [LARGE SCALE GENOMIC DNA]</scope>
    <source>
        <strain evidence="13">RSA 1356</strain>
    </source>
</reference>
<feature type="transmembrane region" description="Helical" evidence="10">
    <location>
        <begin position="20"/>
        <end position="38"/>
    </location>
</feature>
<dbReference type="GO" id="GO:0140359">
    <property type="term" value="F:ABC-type transporter activity"/>
    <property type="evidence" value="ECO:0007669"/>
    <property type="project" value="InterPro"/>
</dbReference>
<keyword evidence="6" id="KW-0547">Nucleotide-binding</keyword>
<keyword evidence="9 10" id="KW-0472">Membrane</keyword>
<accession>A0A4V1IW71</accession>
<keyword evidence="8 10" id="KW-1133">Transmembrane helix</keyword>
<dbReference type="PROSITE" id="PS50893">
    <property type="entry name" value="ABC_TRANSPORTER_2"/>
    <property type="match status" value="1"/>
</dbReference>
<organism evidence="12 13">
    <name type="scientific">Thamnocephalis sphaerospora</name>
    <dbReference type="NCBI Taxonomy" id="78915"/>
    <lineage>
        <taxon>Eukaryota</taxon>
        <taxon>Fungi</taxon>
        <taxon>Fungi incertae sedis</taxon>
        <taxon>Zoopagomycota</taxon>
        <taxon>Zoopagomycotina</taxon>
        <taxon>Zoopagomycetes</taxon>
        <taxon>Zoopagales</taxon>
        <taxon>Sigmoideomycetaceae</taxon>
        <taxon>Thamnocephalis</taxon>
    </lineage>
</organism>
<evidence type="ECO:0000256" key="1">
    <source>
        <dbReference type="ARBA" id="ARBA00004141"/>
    </source>
</evidence>
<dbReference type="Gene3D" id="3.40.50.300">
    <property type="entry name" value="P-loop containing nucleotide triphosphate hydrolases"/>
    <property type="match status" value="1"/>
</dbReference>
<feature type="transmembrane region" description="Helical" evidence="10">
    <location>
        <begin position="59"/>
        <end position="85"/>
    </location>
</feature>
<dbReference type="PANTHER" id="PTHR19229:SF36">
    <property type="entry name" value="ATP-BINDING CASSETTE SUB-FAMILY A MEMBER 2"/>
    <property type="match status" value="1"/>
</dbReference>
<proteinExistence type="inferred from homology"/>
<evidence type="ECO:0000259" key="11">
    <source>
        <dbReference type="PROSITE" id="PS50893"/>
    </source>
</evidence>
<dbReference type="InterPro" id="IPR026082">
    <property type="entry name" value="ABCA"/>
</dbReference>
<dbReference type="InterPro" id="IPR027417">
    <property type="entry name" value="P-loop_NTPase"/>
</dbReference>
<dbReference type="FunFam" id="3.40.50.300:FF:000665">
    <property type="entry name" value="ABC transporter A family member 2"/>
    <property type="match status" value="1"/>
</dbReference>
<dbReference type="PROSITE" id="PS00211">
    <property type="entry name" value="ABC_TRANSPORTER_1"/>
    <property type="match status" value="1"/>
</dbReference>
<dbReference type="SMART" id="SM00382">
    <property type="entry name" value="AAA"/>
    <property type="match status" value="1"/>
</dbReference>
<feature type="transmembrane region" description="Helical" evidence="10">
    <location>
        <begin position="97"/>
        <end position="119"/>
    </location>
</feature>
<name>A0A4V1IW71_9FUNG</name>
<dbReference type="SUPFAM" id="SSF52540">
    <property type="entry name" value="P-loop containing nucleoside triphosphate hydrolases"/>
    <property type="match status" value="1"/>
</dbReference>
<sequence length="603" mass="67048">FPQLRRTELDLPIGTLVGRVLFPFGISFLLPIFVIMLVREKEDRIYVMMSMSGMKPRNYYMAHILHFLALQLIASVVFIITGVAFQMQLFTLTDPAVYIILLLIWAFAQITLAFFLACFFSKSRTALVTVFLLVLGGVMINAAVDQLSPDAISVAYFIWPPFAFYRALSRINVASVSNKVPPYRLSDLTPSNEVSQGMIALTCGVIIYLLLAGYLNSVLPREYGVRRPWHFPITDLVKWLKNRTSKRAEPQLGGLKGEDDDVKAERQRVLSNQHPAASPLILKRMRKVYTNGKLAVKDVTFAIESGVVFGLLGPNGAGKTTLISILTGLYESTAGHAWLNGFDTHTEMDQVYMTMGVCPQHDILWEDLTVEEHLLFYARLKGVPVAEEESAVTEAIEHVALQKFRTRLSKGLSGGEKRRLSIAISLIGNPGVVFLDEPTTGLDPEVKRVIWNIIDRAKQGRTVILTTHSMEEAEVLCSRIGIMAKGALRCFGSVPHLKDVYGKGFRVSLTGSAERLPAACRFLESLLPQGWISIDSFTTSALYEFKPSADTLSTLFETLEARKEEFGIEDWGISQTSLEEVFLRIVNGGCSTILRSVVSPDIV</sequence>
<gene>
    <name evidence="12" type="ORF">THASP1DRAFT_18358</name>
</gene>
<keyword evidence="3" id="KW-0813">Transport</keyword>
<comment type="similarity">
    <text evidence="2">Belongs to the ABC transporter superfamily. ABCA family.</text>
</comment>
<evidence type="ECO:0000313" key="13">
    <source>
        <dbReference type="Proteomes" id="UP000271241"/>
    </source>
</evidence>
<dbReference type="GO" id="GO:0005524">
    <property type="term" value="F:ATP binding"/>
    <property type="evidence" value="ECO:0007669"/>
    <property type="project" value="UniProtKB-KW"/>
</dbReference>
<dbReference type="Proteomes" id="UP000271241">
    <property type="component" value="Unassembled WGS sequence"/>
</dbReference>
<keyword evidence="7" id="KW-0067">ATP-binding</keyword>
<dbReference type="Pfam" id="PF12698">
    <property type="entry name" value="ABC2_membrane_3"/>
    <property type="match status" value="1"/>
</dbReference>
<evidence type="ECO:0000256" key="9">
    <source>
        <dbReference type="ARBA" id="ARBA00023136"/>
    </source>
</evidence>
<dbReference type="OrthoDB" id="8061355at2759"/>
<evidence type="ECO:0000256" key="3">
    <source>
        <dbReference type="ARBA" id="ARBA00022448"/>
    </source>
</evidence>
<dbReference type="AlphaFoldDB" id="A0A4V1IW71"/>
<dbReference type="GO" id="GO:0016020">
    <property type="term" value="C:membrane"/>
    <property type="evidence" value="ECO:0007669"/>
    <property type="project" value="UniProtKB-SubCell"/>
</dbReference>